<comment type="similarity">
    <text evidence="4">Belongs to the ELP5 family.</text>
</comment>
<evidence type="ECO:0000256" key="9">
    <source>
        <dbReference type="SAM" id="MobiDB-lite"/>
    </source>
</evidence>
<dbReference type="InterPro" id="IPR019519">
    <property type="entry name" value="Elp5"/>
</dbReference>
<keyword evidence="11" id="KW-1185">Reference proteome</keyword>
<gene>
    <name evidence="10" type="ORF">C8Q71DRAFT_858463</name>
</gene>
<evidence type="ECO:0000256" key="6">
    <source>
        <dbReference type="ARBA" id="ARBA00022490"/>
    </source>
</evidence>
<dbReference type="PANTHER" id="PTHR15641">
    <property type="entry name" value="ELONGATOR COMPLEX PROTEIN 5"/>
    <property type="match status" value="1"/>
</dbReference>
<evidence type="ECO:0000256" key="5">
    <source>
        <dbReference type="ARBA" id="ARBA00020264"/>
    </source>
</evidence>
<evidence type="ECO:0000256" key="2">
    <source>
        <dbReference type="ARBA" id="ARBA00004496"/>
    </source>
</evidence>
<evidence type="ECO:0000313" key="11">
    <source>
        <dbReference type="Proteomes" id="UP000814176"/>
    </source>
</evidence>
<keyword evidence="8" id="KW-0539">Nucleus</keyword>
<dbReference type="Pfam" id="PF10483">
    <property type="entry name" value="Elong_Iki1"/>
    <property type="match status" value="1"/>
</dbReference>
<keyword evidence="6" id="KW-0963">Cytoplasm</keyword>
<feature type="compositionally biased region" description="Acidic residues" evidence="9">
    <location>
        <begin position="335"/>
        <end position="351"/>
    </location>
</feature>
<feature type="region of interest" description="Disordered" evidence="9">
    <location>
        <begin position="313"/>
        <end position="351"/>
    </location>
</feature>
<evidence type="ECO:0000256" key="7">
    <source>
        <dbReference type="ARBA" id="ARBA00022694"/>
    </source>
</evidence>
<evidence type="ECO:0000256" key="4">
    <source>
        <dbReference type="ARBA" id="ARBA00009567"/>
    </source>
</evidence>
<dbReference type="Proteomes" id="UP000814176">
    <property type="component" value="Unassembled WGS sequence"/>
</dbReference>
<dbReference type="GeneID" id="72008256"/>
<dbReference type="PANTHER" id="PTHR15641:SF1">
    <property type="entry name" value="ELONGATOR COMPLEX PROTEIN 5"/>
    <property type="match status" value="1"/>
</dbReference>
<evidence type="ECO:0000256" key="3">
    <source>
        <dbReference type="ARBA" id="ARBA00005043"/>
    </source>
</evidence>
<reference evidence="10 11" key="1">
    <citation type="journal article" date="2021" name="Environ. Microbiol.">
        <title>Gene family expansions and transcriptome signatures uncover fungal adaptations to wood decay.</title>
        <authorList>
            <person name="Hage H."/>
            <person name="Miyauchi S."/>
            <person name="Viragh M."/>
            <person name="Drula E."/>
            <person name="Min B."/>
            <person name="Chaduli D."/>
            <person name="Navarro D."/>
            <person name="Favel A."/>
            <person name="Norest M."/>
            <person name="Lesage-Meessen L."/>
            <person name="Balint B."/>
            <person name="Merenyi Z."/>
            <person name="de Eugenio L."/>
            <person name="Morin E."/>
            <person name="Martinez A.T."/>
            <person name="Baldrian P."/>
            <person name="Stursova M."/>
            <person name="Martinez M.J."/>
            <person name="Novotny C."/>
            <person name="Magnuson J.K."/>
            <person name="Spatafora J.W."/>
            <person name="Maurice S."/>
            <person name="Pangilinan J."/>
            <person name="Andreopoulos W."/>
            <person name="LaButti K."/>
            <person name="Hundley H."/>
            <person name="Na H."/>
            <person name="Kuo A."/>
            <person name="Barry K."/>
            <person name="Lipzen A."/>
            <person name="Henrissat B."/>
            <person name="Riley R."/>
            <person name="Ahrendt S."/>
            <person name="Nagy L.G."/>
            <person name="Grigoriev I.V."/>
            <person name="Martin F."/>
            <person name="Rosso M.N."/>
        </authorList>
    </citation>
    <scope>NUCLEOTIDE SEQUENCE [LARGE SCALE GENOMIC DNA]</scope>
    <source>
        <strain evidence="10 11">CIRM-BRFM 1785</strain>
    </source>
</reference>
<comment type="subcellular location">
    <subcellularLocation>
        <location evidence="2">Cytoplasm</location>
    </subcellularLocation>
    <subcellularLocation>
        <location evidence="1">Nucleus</location>
    </subcellularLocation>
</comment>
<keyword evidence="7" id="KW-0819">tRNA processing</keyword>
<sequence>MPSFLSSSLAPAAARTQPFVLLQSSTAQSCVDVLRFAVREATSKADGCTLLFSLLYPPSALVEQNQLSHERLQIFDWTSQVPGYSEKDFDVKSQMLGTVQDAPQGPMTIVVDSGDILLSDIGSLSKTEQLLASLLSVVKSRKGSRLVIHLNTPSPLTSILTQTRFCSSFTHIIAHPTALISHLATAYLTPPPPLSPPEKFWRVFNPIAERHYESEKLVFGSDGEGSGGSEFVTELLTRGADGSGRRRGVERALEGWSAGAPCELSALGALKALFVRRIAEEQAAPDPTQNLSFNLNLTDEQQRSRAQVPLPYAHEGKPTEQTTVPLPAAILYDPDSADDLDDDDPDEDLDI</sequence>
<evidence type="ECO:0000313" key="10">
    <source>
        <dbReference type="EMBL" id="KAH9835602.1"/>
    </source>
</evidence>
<name>A0ABQ8KD78_9APHY</name>
<evidence type="ECO:0000256" key="8">
    <source>
        <dbReference type="ARBA" id="ARBA00023242"/>
    </source>
</evidence>
<protein>
    <recommendedName>
        <fullName evidence="5">Elongator complex protein 5</fullName>
    </recommendedName>
</protein>
<proteinExistence type="inferred from homology"/>
<organism evidence="10 11">
    <name type="scientific">Rhodofomes roseus</name>
    <dbReference type="NCBI Taxonomy" id="34475"/>
    <lineage>
        <taxon>Eukaryota</taxon>
        <taxon>Fungi</taxon>
        <taxon>Dikarya</taxon>
        <taxon>Basidiomycota</taxon>
        <taxon>Agaricomycotina</taxon>
        <taxon>Agaricomycetes</taxon>
        <taxon>Polyporales</taxon>
        <taxon>Rhodofomes</taxon>
    </lineage>
</organism>
<dbReference type="RefSeq" id="XP_047777979.1">
    <property type="nucleotide sequence ID" value="XM_047927524.1"/>
</dbReference>
<comment type="pathway">
    <text evidence="3">tRNA modification; 5-methoxycarbonylmethyl-2-thiouridine-tRNA biosynthesis.</text>
</comment>
<evidence type="ECO:0000256" key="1">
    <source>
        <dbReference type="ARBA" id="ARBA00004123"/>
    </source>
</evidence>
<comment type="caution">
    <text evidence="10">The sequence shown here is derived from an EMBL/GenBank/DDBJ whole genome shotgun (WGS) entry which is preliminary data.</text>
</comment>
<accession>A0ABQ8KD78</accession>
<dbReference type="EMBL" id="JADCUA010000012">
    <property type="protein sequence ID" value="KAH9835602.1"/>
    <property type="molecule type" value="Genomic_DNA"/>
</dbReference>